<reference evidence="4 5" key="1">
    <citation type="submission" date="2016-10" db="EMBL/GenBank/DDBJ databases">
        <authorList>
            <person name="de Groot N.N."/>
        </authorList>
    </citation>
    <scope>NUCLEOTIDE SEQUENCE [LARGE SCALE GENOMIC DNA]</scope>
    <source>
        <strain evidence="4 5">DSM 44892</strain>
    </source>
</reference>
<protein>
    <submittedName>
        <fullName evidence="4">Phospholipid/cholesterol/gamma-HCH transport system substrate-binding protein</fullName>
    </submittedName>
</protein>
<dbReference type="InterPro" id="IPR005693">
    <property type="entry name" value="Mce"/>
</dbReference>
<keyword evidence="1" id="KW-0812">Transmembrane</keyword>
<sequence>MMFLVKLIDVFVGIMLFLFKGERRAGSATPLVLGTLGIVLLVAGLGIAIGIPKGWYLMRTSPYVAEMTNASGLSSGDPVYVAGVPAGRVENIGLAGDHVRIDFRLDNGQPLGNQTTATVRLKTVLGKRYLEVVPAGVVLEGENLIPRSRTTVPYSLDEVSADATDAADNVDLDSVKAMMSTLSQVMPEDSEQLGAALAGISGASAAFAQNGEQMDQLLVMSRTLSDLMVAQTDSLMTTAANAQSIVRTLAVRKEALTQLIDHLTTITATLAQSFTRNEEVFGQMVTNLVHVTDTLKRNVEQIDLLLTRLPSSLRKVTDATGNGTWADVTAPAAVLPDNLLCAIGVMGGCR</sequence>
<keyword evidence="1" id="KW-1133">Transmembrane helix</keyword>
<feature type="transmembrane region" description="Helical" evidence="1">
    <location>
        <begin position="31"/>
        <end position="51"/>
    </location>
</feature>
<evidence type="ECO:0000259" key="3">
    <source>
        <dbReference type="Pfam" id="PF11887"/>
    </source>
</evidence>
<dbReference type="Pfam" id="PF11887">
    <property type="entry name" value="Mce4_CUP1"/>
    <property type="match status" value="1"/>
</dbReference>
<evidence type="ECO:0000313" key="5">
    <source>
        <dbReference type="Proteomes" id="UP000183263"/>
    </source>
</evidence>
<dbReference type="Proteomes" id="UP000183263">
    <property type="component" value="Unassembled WGS sequence"/>
</dbReference>
<accession>A0A1G8RD92</accession>
<dbReference type="InterPro" id="IPR024516">
    <property type="entry name" value="Mce_C"/>
</dbReference>
<dbReference type="InterPro" id="IPR003399">
    <property type="entry name" value="Mce/MlaD"/>
</dbReference>
<gene>
    <name evidence="4" type="ORF">SAMN05444695_11781</name>
</gene>
<dbReference type="PANTHER" id="PTHR33371:SF18">
    <property type="entry name" value="MCE-FAMILY PROTEIN MCE3C"/>
    <property type="match status" value="1"/>
</dbReference>
<dbReference type="GO" id="GO:0005576">
    <property type="term" value="C:extracellular region"/>
    <property type="evidence" value="ECO:0007669"/>
    <property type="project" value="TreeGrafter"/>
</dbReference>
<organism evidence="4 5">
    <name type="scientific">Rhodococcus triatomae</name>
    <dbReference type="NCBI Taxonomy" id="300028"/>
    <lineage>
        <taxon>Bacteria</taxon>
        <taxon>Bacillati</taxon>
        <taxon>Actinomycetota</taxon>
        <taxon>Actinomycetes</taxon>
        <taxon>Mycobacteriales</taxon>
        <taxon>Nocardiaceae</taxon>
        <taxon>Rhodococcus</taxon>
    </lineage>
</organism>
<keyword evidence="1" id="KW-0472">Membrane</keyword>
<feature type="domain" description="Mammalian cell entry C-terminal" evidence="3">
    <location>
        <begin position="140"/>
        <end position="326"/>
    </location>
</feature>
<dbReference type="PRINTS" id="PR01782">
    <property type="entry name" value="MCEVIRFACTOR"/>
</dbReference>
<dbReference type="AlphaFoldDB" id="A0A1G8RD92"/>
<dbReference type="Pfam" id="PF02470">
    <property type="entry name" value="MlaD"/>
    <property type="match status" value="1"/>
</dbReference>
<dbReference type="EMBL" id="FNDN01000017">
    <property type="protein sequence ID" value="SDJ14928.1"/>
    <property type="molecule type" value="Genomic_DNA"/>
</dbReference>
<dbReference type="PANTHER" id="PTHR33371">
    <property type="entry name" value="INTERMEMBRANE PHOSPHOLIPID TRANSPORT SYSTEM BINDING PROTEIN MLAD-RELATED"/>
    <property type="match status" value="1"/>
</dbReference>
<keyword evidence="5" id="KW-1185">Reference proteome</keyword>
<name>A0A1G8RD92_9NOCA</name>
<evidence type="ECO:0000256" key="1">
    <source>
        <dbReference type="SAM" id="Phobius"/>
    </source>
</evidence>
<dbReference type="NCBIfam" id="TIGR00996">
    <property type="entry name" value="Mtu_fam_mce"/>
    <property type="match status" value="1"/>
</dbReference>
<feature type="domain" description="Mce/MlaD" evidence="2">
    <location>
        <begin position="60"/>
        <end position="134"/>
    </location>
</feature>
<evidence type="ECO:0000259" key="2">
    <source>
        <dbReference type="Pfam" id="PF02470"/>
    </source>
</evidence>
<dbReference type="InterPro" id="IPR052336">
    <property type="entry name" value="MlaD_Phospholipid_Transporter"/>
</dbReference>
<evidence type="ECO:0000313" key="4">
    <source>
        <dbReference type="EMBL" id="SDJ14928.1"/>
    </source>
</evidence>
<proteinExistence type="predicted"/>